<organism evidence="1 2">
    <name type="scientific">Ketogulonicigenium vulgare (strain WSH-001)</name>
    <dbReference type="NCBI Taxonomy" id="759362"/>
    <lineage>
        <taxon>Bacteria</taxon>
        <taxon>Pseudomonadati</taxon>
        <taxon>Pseudomonadota</taxon>
        <taxon>Alphaproteobacteria</taxon>
        <taxon>Rhodobacterales</taxon>
        <taxon>Roseobacteraceae</taxon>
        <taxon>Ketogulonicigenium</taxon>
    </lineage>
</organism>
<proteinExistence type="predicted"/>
<sequence>MPVIDARFAPDVSAALAEIGRSWAHLPLVFGPSQDLRARRFCASNACHGYEAGSLLQARQHALP</sequence>
<name>F9Y719_KETVW</name>
<gene>
    <name evidence="1" type="ordered locus">KVU_2370</name>
</gene>
<dbReference type="Proteomes" id="UP000000692">
    <property type="component" value="Chromosome"/>
</dbReference>
<keyword evidence="2" id="KW-1185">Reference proteome</keyword>
<dbReference type="HOGENOM" id="CLU_2861780_0_0_5"/>
<dbReference type="KEGG" id="kvl:KVU_2370"/>
<evidence type="ECO:0000313" key="1">
    <source>
        <dbReference type="EMBL" id="AEM42209.1"/>
    </source>
</evidence>
<dbReference type="EMBL" id="CP002018">
    <property type="protein sequence ID" value="AEM42209.1"/>
    <property type="molecule type" value="Genomic_DNA"/>
</dbReference>
<accession>F9Y719</accession>
<dbReference type="AlphaFoldDB" id="F9Y719"/>
<reference evidence="1 2" key="1">
    <citation type="journal article" date="2011" name="J. Bacteriol.">
        <title>Complete genome sequence of the industrial strain Ketogulonicigenium vulgare WSH-001.</title>
        <authorList>
            <person name="Liu L."/>
            <person name="Li Y."/>
            <person name="Zhang J."/>
            <person name="Zhou Z."/>
            <person name="Liu J."/>
            <person name="Li X."/>
            <person name="Zhou J."/>
            <person name="Du G."/>
            <person name="Wang L."/>
            <person name="Chen J."/>
        </authorList>
    </citation>
    <scope>NUCLEOTIDE SEQUENCE [LARGE SCALE GENOMIC DNA]</scope>
    <source>
        <strain evidence="1 2">WSH-001</strain>
    </source>
</reference>
<protein>
    <submittedName>
        <fullName evidence="1">Uncharacterized protein</fullName>
    </submittedName>
</protein>
<evidence type="ECO:0000313" key="2">
    <source>
        <dbReference type="Proteomes" id="UP000000692"/>
    </source>
</evidence>